<protein>
    <recommendedName>
        <fullName evidence="1">VWFA domain-containing protein</fullName>
    </recommendedName>
</protein>
<dbReference type="AlphaFoldDB" id="A0A0L1JKX3"/>
<feature type="domain" description="VWFA" evidence="1">
    <location>
        <begin position="23"/>
        <end position="179"/>
    </location>
</feature>
<accession>A0A0L1JKX3</accession>
<dbReference type="Gene3D" id="3.40.50.410">
    <property type="entry name" value="von Willebrand factor, type A domain"/>
    <property type="match status" value="1"/>
</dbReference>
<sequence length="255" mass="26050">MLAGLLACGATAAGASFTPCATDAMLVFDGSASMAERGDAARGEARIVDARAAMRRALPLITVLRRVGLVVYGPNGTPGDGPGASPMESVGCRSVDVRFGPETDTASRMIGEIDALVPGGSTPLTAAVSEAAEALDHTRAPGIVVLVTDGRETCGGTPCALAETLRADSADLVVHVVGFRVRADYFDWESGEGGDHVQAETPARCLADRTGGTYTATETVEELVAAMDATLGCALIGRGLGEDHPTYMTGPRNVG</sequence>
<keyword evidence="3" id="KW-1185">Reference proteome</keyword>
<dbReference type="InterPro" id="IPR002035">
    <property type="entry name" value="VWF_A"/>
</dbReference>
<name>A0A0L1JKX3_9RHOB</name>
<evidence type="ECO:0000313" key="3">
    <source>
        <dbReference type="Proteomes" id="UP000036938"/>
    </source>
</evidence>
<evidence type="ECO:0000313" key="2">
    <source>
        <dbReference type="EMBL" id="KNG92401.1"/>
    </source>
</evidence>
<evidence type="ECO:0000259" key="1">
    <source>
        <dbReference type="PROSITE" id="PS50234"/>
    </source>
</evidence>
<dbReference type="SMART" id="SM00327">
    <property type="entry name" value="VWA"/>
    <property type="match status" value="1"/>
</dbReference>
<dbReference type="InterPro" id="IPR036465">
    <property type="entry name" value="vWFA_dom_sf"/>
</dbReference>
<dbReference type="EMBL" id="AQQZ01000009">
    <property type="protein sequence ID" value="KNG92401.1"/>
    <property type="molecule type" value="Genomic_DNA"/>
</dbReference>
<proteinExistence type="predicted"/>
<dbReference type="SUPFAM" id="SSF53300">
    <property type="entry name" value="vWA-like"/>
    <property type="match status" value="1"/>
</dbReference>
<gene>
    <name evidence="2" type="ORF">ATO11_17480</name>
</gene>
<organism evidence="2 3">
    <name type="scientific">Pseudaestuariivita atlantica</name>
    <dbReference type="NCBI Taxonomy" id="1317121"/>
    <lineage>
        <taxon>Bacteria</taxon>
        <taxon>Pseudomonadati</taxon>
        <taxon>Pseudomonadota</taxon>
        <taxon>Alphaproteobacteria</taxon>
        <taxon>Rhodobacterales</taxon>
        <taxon>Paracoccaceae</taxon>
        <taxon>Pseudaestuariivita</taxon>
    </lineage>
</organism>
<dbReference type="RefSeq" id="WP_050532202.1">
    <property type="nucleotide sequence ID" value="NZ_AQQZ01000009.1"/>
</dbReference>
<dbReference type="PROSITE" id="PS50234">
    <property type="entry name" value="VWFA"/>
    <property type="match status" value="1"/>
</dbReference>
<comment type="caution">
    <text evidence="2">The sequence shown here is derived from an EMBL/GenBank/DDBJ whole genome shotgun (WGS) entry which is preliminary data.</text>
</comment>
<dbReference type="Proteomes" id="UP000036938">
    <property type="component" value="Unassembled WGS sequence"/>
</dbReference>
<reference evidence="2 3" key="1">
    <citation type="journal article" date="2015" name="Int. J. Syst. Evol. Microbiol.">
        <title>Aestuariivita atlantica sp. nov., isolated from deep sea sediment of the Atlantic Ocean.</title>
        <authorList>
            <person name="Li G."/>
            <person name="Lai Q."/>
            <person name="Du Y."/>
            <person name="Liu X."/>
            <person name="Sun F."/>
            <person name="Shao Z."/>
        </authorList>
    </citation>
    <scope>NUCLEOTIDE SEQUENCE [LARGE SCALE GENOMIC DNA]</scope>
    <source>
        <strain evidence="2 3">22II-S11-z3</strain>
    </source>
</reference>
<dbReference type="STRING" id="1317121.ATO11_17480"/>